<keyword evidence="10 15" id="KW-1133">Transmembrane helix</keyword>
<evidence type="ECO:0000313" key="17">
    <source>
        <dbReference type="Proteomes" id="UP000053477"/>
    </source>
</evidence>
<keyword evidence="7" id="KW-0732">Signal</keyword>
<keyword evidence="8" id="KW-0256">Endoplasmic reticulum</keyword>
<keyword evidence="6 15" id="KW-0812">Transmembrane</keyword>
<dbReference type="OrthoDB" id="20303at2759"/>
<evidence type="ECO:0000256" key="5">
    <source>
        <dbReference type="ARBA" id="ARBA00022568"/>
    </source>
</evidence>
<evidence type="ECO:0000313" key="16">
    <source>
        <dbReference type="EMBL" id="KLO15246.1"/>
    </source>
</evidence>
<proteinExistence type="inferred from homology"/>
<evidence type="ECO:0000256" key="8">
    <source>
        <dbReference type="ARBA" id="ARBA00022824"/>
    </source>
</evidence>
<evidence type="ECO:0000256" key="7">
    <source>
        <dbReference type="ARBA" id="ARBA00022729"/>
    </source>
</evidence>
<evidence type="ECO:0000256" key="1">
    <source>
        <dbReference type="ARBA" id="ARBA00004115"/>
    </source>
</evidence>
<dbReference type="Proteomes" id="UP000053477">
    <property type="component" value="Unassembled WGS sequence"/>
</dbReference>
<evidence type="ECO:0000256" key="9">
    <source>
        <dbReference type="ARBA" id="ARBA00022837"/>
    </source>
</evidence>
<dbReference type="GO" id="GO:0005789">
    <property type="term" value="C:endoplasmic reticulum membrane"/>
    <property type="evidence" value="ECO:0007669"/>
    <property type="project" value="UniProtKB-SubCell"/>
</dbReference>
<dbReference type="InParanoid" id="A0A0H2SDX6"/>
<dbReference type="EMBL" id="KQ085932">
    <property type="protein sequence ID" value="KLO15246.1"/>
    <property type="molecule type" value="Genomic_DNA"/>
</dbReference>
<accession>A0A0H2SDX6</accession>
<keyword evidence="5" id="KW-0109">Calcium transport</keyword>
<gene>
    <name evidence="16" type="ORF">SCHPADRAFT_849761</name>
</gene>
<dbReference type="GO" id="GO:0006816">
    <property type="term" value="P:calcium ion transport"/>
    <property type="evidence" value="ECO:0007669"/>
    <property type="project" value="UniProtKB-KW"/>
</dbReference>
<keyword evidence="11" id="KW-0406">Ion transport</keyword>
<dbReference type="PANTHER" id="PTHR15929:SF0">
    <property type="entry name" value="STORE-OPERATED CALCIUM ENTRY-ASSOCIATED REGULATORY FACTOR"/>
    <property type="match status" value="1"/>
</dbReference>
<protein>
    <recommendedName>
        <fullName evidence="3">Store-operated calcium entry-associated regulatory factor</fullName>
    </recommendedName>
    <alternativeName>
        <fullName evidence="13">Transmembrane protein 66</fullName>
    </alternativeName>
</protein>
<evidence type="ECO:0000256" key="10">
    <source>
        <dbReference type="ARBA" id="ARBA00022989"/>
    </source>
</evidence>
<evidence type="ECO:0000256" key="13">
    <source>
        <dbReference type="ARBA" id="ARBA00031116"/>
    </source>
</evidence>
<dbReference type="AlphaFoldDB" id="A0A0H2SDX6"/>
<feature type="region of interest" description="Disordered" evidence="14">
    <location>
        <begin position="146"/>
        <end position="198"/>
    </location>
</feature>
<keyword evidence="9" id="KW-0106">Calcium</keyword>
<dbReference type="PANTHER" id="PTHR15929">
    <property type="entry name" value="STORE-OPERATED CALCIUM ENTRY-ASSOCIATED REGULATORY FACTOR"/>
    <property type="match status" value="1"/>
</dbReference>
<reference evidence="16 17" key="1">
    <citation type="submission" date="2015-04" db="EMBL/GenBank/DDBJ databases">
        <title>Complete genome sequence of Schizopora paradoxa KUC8140, a cosmopolitan wood degrader in East Asia.</title>
        <authorList>
            <consortium name="DOE Joint Genome Institute"/>
            <person name="Min B."/>
            <person name="Park H."/>
            <person name="Jang Y."/>
            <person name="Kim J.-J."/>
            <person name="Kim K.H."/>
            <person name="Pangilinan J."/>
            <person name="Lipzen A."/>
            <person name="Riley R."/>
            <person name="Grigoriev I.V."/>
            <person name="Spatafora J.W."/>
            <person name="Choi I.-G."/>
        </authorList>
    </citation>
    <scope>NUCLEOTIDE SEQUENCE [LARGE SCALE GENOMIC DNA]</scope>
    <source>
        <strain evidence="16 17">KUC8140</strain>
    </source>
</reference>
<evidence type="ECO:0000256" key="4">
    <source>
        <dbReference type="ARBA" id="ARBA00022448"/>
    </source>
</evidence>
<evidence type="ECO:0000256" key="11">
    <source>
        <dbReference type="ARBA" id="ARBA00023065"/>
    </source>
</evidence>
<name>A0A0H2SDX6_9AGAM</name>
<keyword evidence="4" id="KW-0813">Transport</keyword>
<keyword evidence="17" id="KW-1185">Reference proteome</keyword>
<dbReference type="GO" id="GO:2001256">
    <property type="term" value="P:regulation of store-operated calcium entry"/>
    <property type="evidence" value="ECO:0007669"/>
    <property type="project" value="InterPro"/>
</dbReference>
<evidence type="ECO:0000256" key="12">
    <source>
        <dbReference type="ARBA" id="ARBA00023136"/>
    </source>
</evidence>
<evidence type="ECO:0000256" key="14">
    <source>
        <dbReference type="SAM" id="MobiDB-lite"/>
    </source>
</evidence>
<sequence>MSRVLLADIQRLTLHKGAKTKGRRSHPIPQLKCVGECRNFEPEVVRCHNVGGEGTEIDWTCEADLPEKLRFGRIDVSCEGWSGPGDPYVTKGSCGLTYQLVRIRGPGEANHQSNSDFVAHMFFATLTFAIVLFILYGIFRNCRAQNQRRTSPNGPRPNNRPGSSYPGGGPGWNDSPPPPYSDSDFKRDNFRPSSSSNSDFARGAALGAVGGAAALAAAQAVHRQWYNPEYRSYDWEHREQSPPTMRNRNSDRGEGSSNLGELRASTGFGTSSVR</sequence>
<evidence type="ECO:0000256" key="2">
    <source>
        <dbReference type="ARBA" id="ARBA00006833"/>
    </source>
</evidence>
<comment type="similarity">
    <text evidence="2">Belongs to the SARAF family.</text>
</comment>
<dbReference type="STRING" id="27342.A0A0H2SDX6"/>
<evidence type="ECO:0000256" key="6">
    <source>
        <dbReference type="ARBA" id="ARBA00022692"/>
    </source>
</evidence>
<comment type="subcellular location">
    <subcellularLocation>
        <location evidence="1">Endoplasmic reticulum membrane</location>
        <topology evidence="1">Single-pass type I membrane protein</topology>
    </subcellularLocation>
</comment>
<feature type="region of interest" description="Disordered" evidence="14">
    <location>
        <begin position="231"/>
        <end position="274"/>
    </location>
</feature>
<keyword evidence="12 15" id="KW-0472">Membrane</keyword>
<evidence type="ECO:0000256" key="3">
    <source>
        <dbReference type="ARBA" id="ARBA00016584"/>
    </source>
</evidence>
<dbReference type="Pfam" id="PF06682">
    <property type="entry name" value="SARAF"/>
    <property type="match status" value="1"/>
</dbReference>
<feature type="compositionally biased region" description="Low complexity" evidence="14">
    <location>
        <begin position="148"/>
        <end position="164"/>
    </location>
</feature>
<organism evidence="16 17">
    <name type="scientific">Schizopora paradoxa</name>
    <dbReference type="NCBI Taxonomy" id="27342"/>
    <lineage>
        <taxon>Eukaryota</taxon>
        <taxon>Fungi</taxon>
        <taxon>Dikarya</taxon>
        <taxon>Basidiomycota</taxon>
        <taxon>Agaricomycotina</taxon>
        <taxon>Agaricomycetes</taxon>
        <taxon>Hymenochaetales</taxon>
        <taxon>Schizoporaceae</taxon>
        <taxon>Schizopora</taxon>
    </lineage>
</organism>
<dbReference type="InterPro" id="IPR009567">
    <property type="entry name" value="SARAF"/>
</dbReference>
<evidence type="ECO:0000256" key="15">
    <source>
        <dbReference type="SAM" id="Phobius"/>
    </source>
</evidence>
<feature type="compositionally biased region" description="Basic and acidic residues" evidence="14">
    <location>
        <begin position="231"/>
        <end position="240"/>
    </location>
</feature>
<feature type="transmembrane region" description="Helical" evidence="15">
    <location>
        <begin position="117"/>
        <end position="139"/>
    </location>
</feature>